<organism evidence="3 4">
    <name type="scientific">Methylobacterium dankookense</name>
    <dbReference type="NCBI Taxonomy" id="560405"/>
    <lineage>
        <taxon>Bacteria</taxon>
        <taxon>Pseudomonadati</taxon>
        <taxon>Pseudomonadota</taxon>
        <taxon>Alphaproteobacteria</taxon>
        <taxon>Hyphomicrobiales</taxon>
        <taxon>Methylobacteriaceae</taxon>
        <taxon>Methylobacterium</taxon>
    </lineage>
</organism>
<dbReference type="AlphaFoldDB" id="A0A564FYH3"/>
<dbReference type="Proteomes" id="UP001055303">
    <property type="component" value="Unassembled WGS sequence"/>
</dbReference>
<feature type="signal peptide" evidence="1">
    <location>
        <begin position="1"/>
        <end position="19"/>
    </location>
</feature>
<reference evidence="3 4" key="1">
    <citation type="submission" date="2019-06" db="EMBL/GenBank/DDBJ databases">
        <authorList>
            <person name="Rodrigo-Torres L."/>
            <person name="Arahal R. D."/>
            <person name="Lucena T."/>
        </authorList>
    </citation>
    <scope>NUCLEOTIDE SEQUENCE [LARGE SCALE GENOMIC DNA]</scope>
    <source>
        <strain evidence="3 4">SW08-7</strain>
    </source>
</reference>
<proteinExistence type="predicted"/>
<accession>A0A564FYH3</accession>
<reference evidence="2" key="3">
    <citation type="submission" date="2021-08" db="EMBL/GenBank/DDBJ databases">
        <authorList>
            <person name="Tani A."/>
            <person name="Ola A."/>
            <person name="Ogura Y."/>
            <person name="Katsura K."/>
            <person name="Hayashi T."/>
        </authorList>
    </citation>
    <scope>NUCLEOTIDE SEQUENCE</scope>
    <source>
        <strain evidence="2">DSM 22415</strain>
    </source>
</reference>
<name>A0A564FYH3_9HYPH</name>
<reference evidence="2" key="2">
    <citation type="journal article" date="2021" name="Front. Microbiol.">
        <title>Comprehensive Comparative Genomics and Phenotyping of Methylobacterium Species.</title>
        <authorList>
            <person name="Alessa O."/>
            <person name="Ogura Y."/>
            <person name="Fujitani Y."/>
            <person name="Takami H."/>
            <person name="Hayashi T."/>
            <person name="Sahin N."/>
            <person name="Tani A."/>
        </authorList>
    </citation>
    <scope>NUCLEOTIDE SEQUENCE</scope>
    <source>
        <strain evidence="2">DSM 22415</strain>
    </source>
</reference>
<evidence type="ECO:0000313" key="2">
    <source>
        <dbReference type="EMBL" id="GJD54342.1"/>
    </source>
</evidence>
<dbReference type="EMBL" id="BPQI01000004">
    <property type="protein sequence ID" value="GJD54342.1"/>
    <property type="molecule type" value="Genomic_DNA"/>
</dbReference>
<dbReference type="OrthoDB" id="7999280at2"/>
<dbReference type="Proteomes" id="UP000401717">
    <property type="component" value="Unassembled WGS sequence"/>
</dbReference>
<evidence type="ECO:0000313" key="4">
    <source>
        <dbReference type="Proteomes" id="UP000401717"/>
    </source>
</evidence>
<protein>
    <submittedName>
        <fullName evidence="3">Uncharacterized protein</fullName>
    </submittedName>
</protein>
<keyword evidence="5" id="KW-1185">Reference proteome</keyword>
<dbReference type="RefSeq" id="WP_144764693.1">
    <property type="nucleotide sequence ID" value="NZ_BPQI01000004.1"/>
</dbReference>
<evidence type="ECO:0000313" key="3">
    <source>
        <dbReference type="EMBL" id="VUF13037.1"/>
    </source>
</evidence>
<sequence length="110" mass="11497">MRVAYLAAALAALSSHAHAGPRLPALGLYCPVGEDVPPISVDADGGLGIDLLDCEGARFARARVRAEVCFANGGSVVALNTDLVVRRDSTLRHGGVTFRLYTGRRPCPAP</sequence>
<evidence type="ECO:0000256" key="1">
    <source>
        <dbReference type="SAM" id="SignalP"/>
    </source>
</evidence>
<gene>
    <name evidence="2" type="ORF">IFDJLNFL_0213</name>
    <name evidence="3" type="ORF">MTDSW087_02735</name>
</gene>
<feature type="chain" id="PRO_5021874718" evidence="1">
    <location>
        <begin position="20"/>
        <end position="110"/>
    </location>
</feature>
<keyword evidence="1" id="KW-0732">Signal</keyword>
<evidence type="ECO:0000313" key="5">
    <source>
        <dbReference type="Proteomes" id="UP001055303"/>
    </source>
</evidence>
<dbReference type="EMBL" id="CABFVH010000015">
    <property type="protein sequence ID" value="VUF13037.1"/>
    <property type="molecule type" value="Genomic_DNA"/>
</dbReference>